<reference evidence="2" key="1">
    <citation type="journal article" date="2014" name="Proc. Natl. Acad. Sci. U.S.A.">
        <title>Extensive sampling of basidiomycete genomes demonstrates inadequacy of the white-rot/brown-rot paradigm for wood decay fungi.</title>
        <authorList>
            <person name="Riley R."/>
            <person name="Salamov A.A."/>
            <person name="Brown D.W."/>
            <person name="Nagy L.G."/>
            <person name="Floudas D."/>
            <person name="Held B.W."/>
            <person name="Levasseur A."/>
            <person name="Lombard V."/>
            <person name="Morin E."/>
            <person name="Otillar R."/>
            <person name="Lindquist E.A."/>
            <person name="Sun H."/>
            <person name="LaButti K.M."/>
            <person name="Schmutz J."/>
            <person name="Jabbour D."/>
            <person name="Luo H."/>
            <person name="Baker S.E."/>
            <person name="Pisabarro A.G."/>
            <person name="Walton J.D."/>
            <person name="Blanchette R.A."/>
            <person name="Henrissat B."/>
            <person name="Martin F."/>
            <person name="Cullen D."/>
            <person name="Hibbett D.S."/>
            <person name="Grigoriev I.V."/>
        </authorList>
    </citation>
    <scope>NUCLEOTIDE SEQUENCE [LARGE SCALE GENOMIC DNA]</scope>
    <source>
        <strain evidence="2">FD-172 SS1</strain>
    </source>
</reference>
<gene>
    <name evidence="1" type="ORF">BOTBODRAFT_186850</name>
</gene>
<name>A0A067MW47_BOTB1</name>
<protein>
    <submittedName>
        <fullName evidence="1">Uncharacterized protein</fullName>
    </submittedName>
</protein>
<accession>A0A067MW47</accession>
<proteinExistence type="predicted"/>
<dbReference type="Gene3D" id="3.30.360.10">
    <property type="entry name" value="Dihydrodipicolinate Reductase, domain 2"/>
    <property type="match status" value="1"/>
</dbReference>
<dbReference type="HOGENOM" id="CLU_1266676_0_0_1"/>
<dbReference type="EMBL" id="KL198030">
    <property type="protein sequence ID" value="KDQ15776.1"/>
    <property type="molecule type" value="Genomic_DNA"/>
</dbReference>
<evidence type="ECO:0000313" key="2">
    <source>
        <dbReference type="Proteomes" id="UP000027195"/>
    </source>
</evidence>
<dbReference type="AlphaFoldDB" id="A0A067MW47"/>
<dbReference type="SUPFAM" id="SSF55347">
    <property type="entry name" value="Glyceraldehyde-3-phosphate dehydrogenase-like, C-terminal domain"/>
    <property type="match status" value="1"/>
</dbReference>
<sequence length="218" mass="23690">MLPSSPTACTSDGPYAFSQRASTLFSRTPARAALKRRVACELARKEPSLRFPLQVFRLRIPSQAAARNRIKEIIDSGELGQVKNIGSTLALPRGFMPGGDIWLQFDLNGGSFTPCYPLDVESLSIESPAPRHPSPATIDRGSHAVLTFPNSVAAEISCDYRPTFTVTLESGYLDEQFRHAVAVSLHPRYYESQGRQDADVGLAFPKPVAGGGGLRDEV</sequence>
<evidence type="ECO:0000313" key="1">
    <source>
        <dbReference type="EMBL" id="KDQ15776.1"/>
    </source>
</evidence>
<dbReference type="STRING" id="930990.A0A067MW47"/>
<keyword evidence="2" id="KW-1185">Reference proteome</keyword>
<dbReference type="InParanoid" id="A0A067MW47"/>
<dbReference type="Proteomes" id="UP000027195">
    <property type="component" value="Unassembled WGS sequence"/>
</dbReference>
<dbReference type="OrthoDB" id="64915at2759"/>
<organism evidence="1 2">
    <name type="scientific">Botryobasidium botryosum (strain FD-172 SS1)</name>
    <dbReference type="NCBI Taxonomy" id="930990"/>
    <lineage>
        <taxon>Eukaryota</taxon>
        <taxon>Fungi</taxon>
        <taxon>Dikarya</taxon>
        <taxon>Basidiomycota</taxon>
        <taxon>Agaricomycotina</taxon>
        <taxon>Agaricomycetes</taxon>
        <taxon>Cantharellales</taxon>
        <taxon>Botryobasidiaceae</taxon>
        <taxon>Botryobasidium</taxon>
    </lineage>
</organism>